<dbReference type="PANTHER" id="PTHR30298">
    <property type="entry name" value="H REPEAT-ASSOCIATED PREDICTED TRANSPOSASE"/>
    <property type="match status" value="1"/>
</dbReference>
<protein>
    <recommendedName>
        <fullName evidence="1">Transposase IS4-like domain-containing protein</fullName>
    </recommendedName>
</protein>
<gene>
    <name evidence="2" type="ORF">C1752_16973</name>
</gene>
<dbReference type="GO" id="GO:0003677">
    <property type="term" value="F:DNA binding"/>
    <property type="evidence" value="ECO:0007669"/>
    <property type="project" value="InterPro"/>
</dbReference>
<dbReference type="PANTHER" id="PTHR30298:SF0">
    <property type="entry name" value="PROTEIN YBFL-RELATED"/>
    <property type="match status" value="1"/>
</dbReference>
<reference evidence="2 3" key="1">
    <citation type="journal article" date="2018" name="Sci. Rep.">
        <title>A novel species of the marine cyanobacterium Acaryochloris with a unique pigment content and lifestyle.</title>
        <authorList>
            <person name="Partensky F."/>
            <person name="Six C."/>
            <person name="Ratin M."/>
            <person name="Garczarek L."/>
            <person name="Vaulot D."/>
            <person name="Probert I."/>
            <person name="Calteau A."/>
            <person name="Gourvil P."/>
            <person name="Marie D."/>
            <person name="Grebert T."/>
            <person name="Bouchier C."/>
            <person name="Le Panse S."/>
            <person name="Gachenot M."/>
            <person name="Rodriguez F."/>
            <person name="Garrido J.L."/>
        </authorList>
    </citation>
    <scope>NUCLEOTIDE SEQUENCE [LARGE SCALE GENOMIC DNA]</scope>
    <source>
        <strain evidence="2 3">RCC1774</strain>
    </source>
</reference>
<evidence type="ECO:0000313" key="2">
    <source>
        <dbReference type="EMBL" id="PZD70202.1"/>
    </source>
</evidence>
<dbReference type="Pfam" id="PF01609">
    <property type="entry name" value="DDE_Tnp_1"/>
    <property type="match status" value="1"/>
</dbReference>
<dbReference type="InterPro" id="IPR012337">
    <property type="entry name" value="RNaseH-like_sf"/>
</dbReference>
<dbReference type="GO" id="GO:0004803">
    <property type="term" value="F:transposase activity"/>
    <property type="evidence" value="ECO:0007669"/>
    <property type="project" value="InterPro"/>
</dbReference>
<dbReference type="Proteomes" id="UP000248857">
    <property type="component" value="Unassembled WGS sequence"/>
</dbReference>
<name>A0A2W1JG54_9CYAN</name>
<proteinExistence type="predicted"/>
<organism evidence="2 3">
    <name type="scientific">Acaryochloris thomasi RCC1774</name>
    <dbReference type="NCBI Taxonomy" id="1764569"/>
    <lineage>
        <taxon>Bacteria</taxon>
        <taxon>Bacillati</taxon>
        <taxon>Cyanobacteriota</taxon>
        <taxon>Cyanophyceae</taxon>
        <taxon>Acaryochloridales</taxon>
        <taxon>Acaryochloridaceae</taxon>
        <taxon>Acaryochloris</taxon>
        <taxon>Acaryochloris thomasi</taxon>
    </lineage>
</organism>
<comment type="caution">
    <text evidence="2">The sequence shown here is derived from an EMBL/GenBank/DDBJ whole genome shotgun (WGS) entry which is preliminary data.</text>
</comment>
<dbReference type="NCBIfam" id="NF033564">
    <property type="entry name" value="transpos_ISAs1"/>
    <property type="match status" value="1"/>
</dbReference>
<sequence>MPYTHKKTLQQILDSDNDYLVAVKSNQGRLYQHLQTYTQYLKPIAEHTHRQHQRGRNEHRCIKVYRPVGLALEEWEAIESVLCVERWGTRKGKDYHHRAYYISSVLTSPQQWQSLVREHWGIENRLHWPKDVVFGEDDYRLEDEQALLNWSLLRTIVINLLRLNGFQSLKAAMTKLANRVDVIFSLLT</sequence>
<dbReference type="EMBL" id="PQWO01000051">
    <property type="protein sequence ID" value="PZD70202.1"/>
    <property type="molecule type" value="Genomic_DNA"/>
</dbReference>
<feature type="domain" description="Transposase IS4-like" evidence="1">
    <location>
        <begin position="3"/>
        <end position="160"/>
    </location>
</feature>
<accession>A0A2W1JG54</accession>
<dbReference type="GO" id="GO:0006313">
    <property type="term" value="P:DNA transposition"/>
    <property type="evidence" value="ECO:0007669"/>
    <property type="project" value="InterPro"/>
</dbReference>
<dbReference type="AlphaFoldDB" id="A0A2W1JG54"/>
<evidence type="ECO:0000313" key="3">
    <source>
        <dbReference type="Proteomes" id="UP000248857"/>
    </source>
</evidence>
<dbReference type="InterPro" id="IPR002559">
    <property type="entry name" value="Transposase_11"/>
</dbReference>
<dbReference type="InterPro" id="IPR047647">
    <property type="entry name" value="ISAs1_transpos"/>
</dbReference>
<evidence type="ECO:0000259" key="1">
    <source>
        <dbReference type="Pfam" id="PF01609"/>
    </source>
</evidence>
<keyword evidence="3" id="KW-1185">Reference proteome</keyword>
<dbReference type="SUPFAM" id="SSF53098">
    <property type="entry name" value="Ribonuclease H-like"/>
    <property type="match status" value="1"/>
</dbReference>
<dbReference type="InterPro" id="IPR051698">
    <property type="entry name" value="Transposase_11-like"/>
</dbReference>